<dbReference type="EMBL" id="LLXL01001960">
    <property type="protein sequence ID" value="PKK62301.1"/>
    <property type="molecule type" value="Genomic_DNA"/>
</dbReference>
<accession>A0A2N1MKY6</accession>
<proteinExistence type="predicted"/>
<protein>
    <submittedName>
        <fullName evidence="1">Uncharacterized protein</fullName>
    </submittedName>
</protein>
<evidence type="ECO:0000313" key="2">
    <source>
        <dbReference type="Proteomes" id="UP000233469"/>
    </source>
</evidence>
<reference evidence="1 2" key="2">
    <citation type="submission" date="2017-10" db="EMBL/GenBank/DDBJ databases">
        <title>Extensive intraspecific genome diversity in a model arbuscular mycorrhizal fungus.</title>
        <authorList>
            <person name="Chen E.C.H."/>
            <person name="Morin E."/>
            <person name="Baudet D."/>
            <person name="Noel J."/>
            <person name="Ndikumana S."/>
            <person name="Charron P."/>
            <person name="St-Onge C."/>
            <person name="Giorgi J."/>
            <person name="Grigoriev I.V."/>
            <person name="Roux C."/>
            <person name="Martin F.M."/>
            <person name="Corradi N."/>
        </authorList>
    </citation>
    <scope>NUCLEOTIDE SEQUENCE [LARGE SCALE GENOMIC DNA]</scope>
    <source>
        <strain evidence="1 2">C2</strain>
    </source>
</reference>
<organism evidence="1 2">
    <name type="scientific">Rhizophagus irregularis</name>
    <dbReference type="NCBI Taxonomy" id="588596"/>
    <lineage>
        <taxon>Eukaryota</taxon>
        <taxon>Fungi</taxon>
        <taxon>Fungi incertae sedis</taxon>
        <taxon>Mucoromycota</taxon>
        <taxon>Glomeromycotina</taxon>
        <taxon>Glomeromycetes</taxon>
        <taxon>Glomerales</taxon>
        <taxon>Glomeraceae</taxon>
        <taxon>Rhizophagus</taxon>
    </lineage>
</organism>
<reference evidence="1 2" key="1">
    <citation type="submission" date="2016-04" db="EMBL/GenBank/DDBJ databases">
        <title>Genome analyses suggest a sexual origin of heterokaryosis in a supposedly ancient asexual fungus.</title>
        <authorList>
            <person name="Ropars J."/>
            <person name="Sedzielewska K."/>
            <person name="Noel J."/>
            <person name="Charron P."/>
            <person name="Farinelli L."/>
            <person name="Marton T."/>
            <person name="Kruger M."/>
            <person name="Pelin A."/>
            <person name="Brachmann A."/>
            <person name="Corradi N."/>
        </authorList>
    </citation>
    <scope>NUCLEOTIDE SEQUENCE [LARGE SCALE GENOMIC DNA]</scope>
    <source>
        <strain evidence="1 2">C2</strain>
    </source>
</reference>
<evidence type="ECO:0000313" key="1">
    <source>
        <dbReference type="EMBL" id="PKK62301.1"/>
    </source>
</evidence>
<sequence length="146" mass="16612">MVKSVKSLVKTKNQLIGLVNYDIGFLDWYRRDPSLWISIGFDPYFWINKFRSFILLKLRYRLLHFGSVLASTFILDRYLHCGSVSASTLHSGIWICISFDLHSGSISASTLRSGSVSASTFRFGSPTRAFGYAATRWTFNILVILK</sequence>
<dbReference type="AlphaFoldDB" id="A0A2N1MKY6"/>
<comment type="caution">
    <text evidence="1">The sequence shown here is derived from an EMBL/GenBank/DDBJ whole genome shotgun (WGS) entry which is preliminary data.</text>
</comment>
<gene>
    <name evidence="1" type="ORF">RhiirC2_717805</name>
</gene>
<name>A0A2N1MKY6_9GLOM</name>
<dbReference type="Proteomes" id="UP000233469">
    <property type="component" value="Unassembled WGS sequence"/>
</dbReference>